<gene>
    <name evidence="1" type="ORF">PCOR1329_LOCUS29499</name>
</gene>
<proteinExistence type="predicted"/>
<accession>A0ABN9SHA5</accession>
<evidence type="ECO:0000313" key="2">
    <source>
        <dbReference type="Proteomes" id="UP001189429"/>
    </source>
</evidence>
<sequence>MKRADPASAAGPRLDRASALHGLAVAAMPHLRRAAAGDAQPCVRDASEFLYAVAHVLDRRWADSGEPLHRSPAVSEAISASVALARRCLHRACPQTISKLAGAVAAAWAPMSWLRVSTLQPFIADLAQAVRFRHPDFNAKDVASIVVAFAKLDVVDDVVAEVMPEQVEARASEFLDKDLCLLLWACSRHGYVGKRCAEAAVREFQRRDLSRMAVVDVCMASQALAKLGPSAKAALCLVAGEAFSRQLHGFSTRDKALLMWSLAKSRVVHLALCRRAALACGLQAKEDPLTAGRGRGINYSIACTLDADSPE</sequence>
<dbReference type="EMBL" id="CAUYUJ010011113">
    <property type="protein sequence ID" value="CAK0831058.1"/>
    <property type="molecule type" value="Genomic_DNA"/>
</dbReference>
<dbReference type="Proteomes" id="UP001189429">
    <property type="component" value="Unassembled WGS sequence"/>
</dbReference>
<evidence type="ECO:0000313" key="1">
    <source>
        <dbReference type="EMBL" id="CAK0831058.1"/>
    </source>
</evidence>
<organism evidence="1 2">
    <name type="scientific">Prorocentrum cordatum</name>
    <dbReference type="NCBI Taxonomy" id="2364126"/>
    <lineage>
        <taxon>Eukaryota</taxon>
        <taxon>Sar</taxon>
        <taxon>Alveolata</taxon>
        <taxon>Dinophyceae</taxon>
        <taxon>Prorocentrales</taxon>
        <taxon>Prorocentraceae</taxon>
        <taxon>Prorocentrum</taxon>
    </lineage>
</organism>
<comment type="caution">
    <text evidence="1">The sequence shown here is derived from an EMBL/GenBank/DDBJ whole genome shotgun (WGS) entry which is preliminary data.</text>
</comment>
<name>A0ABN9SHA5_9DINO</name>
<protein>
    <submittedName>
        <fullName evidence="1">Uncharacterized protein</fullName>
    </submittedName>
</protein>
<keyword evidence="2" id="KW-1185">Reference proteome</keyword>
<reference evidence="1" key="1">
    <citation type="submission" date="2023-10" db="EMBL/GenBank/DDBJ databases">
        <authorList>
            <person name="Chen Y."/>
            <person name="Shah S."/>
            <person name="Dougan E. K."/>
            <person name="Thang M."/>
            <person name="Chan C."/>
        </authorList>
    </citation>
    <scope>NUCLEOTIDE SEQUENCE [LARGE SCALE GENOMIC DNA]</scope>
</reference>